<gene>
    <name evidence="2" type="ORF">AXF42_Ash006479</name>
</gene>
<evidence type="ECO:0008006" key="4">
    <source>
        <dbReference type="Google" id="ProtNLM"/>
    </source>
</evidence>
<dbReference type="PANTHER" id="PTHR34373:SF9">
    <property type="entry name" value="SHUGOSHIN 2"/>
    <property type="match status" value="1"/>
</dbReference>
<sequence length="195" mass="22020">MSDNVFMVGLKLKVAQHELGCQSAALRAQTLELEELKEKFNKQDKLLSKFTSIQNKEIKPVESTANDACHSHLVSSHTKQCSANRKRTHRSRMLGPMPITSPTTRKEKDGNSRKTIRRKSVGLRAESCEPNEDLFEIPLSLGGRDDRDSNDDDENLPRGDGVQGRRSIGRPLRKAAERVNSYKELPLKAKLRRSE</sequence>
<proteinExistence type="predicted"/>
<feature type="region of interest" description="Disordered" evidence="1">
    <location>
        <begin position="76"/>
        <end position="124"/>
    </location>
</feature>
<dbReference type="OrthoDB" id="770508at2759"/>
<evidence type="ECO:0000313" key="3">
    <source>
        <dbReference type="Proteomes" id="UP000236161"/>
    </source>
</evidence>
<name>A0A2I0AZ87_9ASPA</name>
<reference evidence="2 3" key="1">
    <citation type="journal article" date="2017" name="Nature">
        <title>The Apostasia genome and the evolution of orchids.</title>
        <authorList>
            <person name="Zhang G.Q."/>
            <person name="Liu K.W."/>
            <person name="Li Z."/>
            <person name="Lohaus R."/>
            <person name="Hsiao Y.Y."/>
            <person name="Niu S.C."/>
            <person name="Wang J.Y."/>
            <person name="Lin Y.C."/>
            <person name="Xu Q."/>
            <person name="Chen L.J."/>
            <person name="Yoshida K."/>
            <person name="Fujiwara S."/>
            <person name="Wang Z.W."/>
            <person name="Zhang Y.Q."/>
            <person name="Mitsuda N."/>
            <person name="Wang M."/>
            <person name="Liu G.H."/>
            <person name="Pecoraro L."/>
            <person name="Huang H.X."/>
            <person name="Xiao X.J."/>
            <person name="Lin M."/>
            <person name="Wu X.Y."/>
            <person name="Wu W.L."/>
            <person name="Chen Y.Y."/>
            <person name="Chang S.B."/>
            <person name="Sakamoto S."/>
            <person name="Ohme-Takagi M."/>
            <person name="Yagi M."/>
            <person name="Zeng S.J."/>
            <person name="Shen C.Y."/>
            <person name="Yeh C.M."/>
            <person name="Luo Y.B."/>
            <person name="Tsai W.C."/>
            <person name="Van de Peer Y."/>
            <person name="Liu Z.J."/>
        </authorList>
    </citation>
    <scope>NUCLEOTIDE SEQUENCE [LARGE SCALE GENOMIC DNA]</scope>
    <source>
        <strain evidence="3">cv. Shenzhen</strain>
        <tissue evidence="2">Stem</tissue>
    </source>
</reference>
<dbReference type="GO" id="GO:0045144">
    <property type="term" value="P:meiotic sister chromatid segregation"/>
    <property type="evidence" value="ECO:0007669"/>
    <property type="project" value="InterPro"/>
</dbReference>
<dbReference type="GO" id="GO:0000775">
    <property type="term" value="C:chromosome, centromeric region"/>
    <property type="evidence" value="ECO:0007669"/>
    <property type="project" value="InterPro"/>
</dbReference>
<dbReference type="GO" id="GO:0034090">
    <property type="term" value="P:maintenance of meiotic sister chromatid cohesion"/>
    <property type="evidence" value="ECO:0007669"/>
    <property type="project" value="InterPro"/>
</dbReference>
<dbReference type="PANTHER" id="PTHR34373">
    <property type="entry name" value="SHUGOSHIN 2"/>
    <property type="match status" value="1"/>
</dbReference>
<dbReference type="STRING" id="1088818.A0A2I0AZ87"/>
<accession>A0A2I0AZ87</accession>
<evidence type="ECO:0000256" key="1">
    <source>
        <dbReference type="SAM" id="MobiDB-lite"/>
    </source>
</evidence>
<dbReference type="EMBL" id="KZ451935">
    <property type="protein sequence ID" value="PKA60845.1"/>
    <property type="molecule type" value="Genomic_DNA"/>
</dbReference>
<evidence type="ECO:0000313" key="2">
    <source>
        <dbReference type="EMBL" id="PKA60845.1"/>
    </source>
</evidence>
<protein>
    <recommendedName>
        <fullName evidence="4">Shugoshin C-terminal domain-containing protein</fullName>
    </recommendedName>
</protein>
<keyword evidence="3" id="KW-1185">Reference proteome</keyword>
<dbReference type="AlphaFoldDB" id="A0A2I0AZ87"/>
<dbReference type="Proteomes" id="UP000236161">
    <property type="component" value="Unassembled WGS sequence"/>
</dbReference>
<organism evidence="2 3">
    <name type="scientific">Apostasia shenzhenica</name>
    <dbReference type="NCBI Taxonomy" id="1088818"/>
    <lineage>
        <taxon>Eukaryota</taxon>
        <taxon>Viridiplantae</taxon>
        <taxon>Streptophyta</taxon>
        <taxon>Embryophyta</taxon>
        <taxon>Tracheophyta</taxon>
        <taxon>Spermatophyta</taxon>
        <taxon>Magnoliopsida</taxon>
        <taxon>Liliopsida</taxon>
        <taxon>Asparagales</taxon>
        <taxon>Orchidaceae</taxon>
        <taxon>Apostasioideae</taxon>
        <taxon>Apostasia</taxon>
    </lineage>
</organism>
<dbReference type="InterPro" id="IPR044693">
    <property type="entry name" value="SGO_plant"/>
</dbReference>
<feature type="region of interest" description="Disordered" evidence="1">
    <location>
        <begin position="137"/>
        <end position="176"/>
    </location>
</feature>